<comment type="caution">
    <text evidence="2">The sequence shown here is derived from an EMBL/GenBank/DDBJ whole genome shotgun (WGS) entry which is preliminary data.</text>
</comment>
<sequence length="125" mass="13362">MRRVDATLVAGDGISDDTARKAFHRLTLQPFGEVDIDPATGEATYEWHEAIWDLIDRRIPADVRTAMRDHAVVAAHREGNAAAEPGDTARAGQVGGGRCGRVRALQAPGRTRARGPGPGTRDVLA</sequence>
<evidence type="ECO:0000256" key="1">
    <source>
        <dbReference type="SAM" id="MobiDB-lite"/>
    </source>
</evidence>
<feature type="region of interest" description="Disordered" evidence="1">
    <location>
        <begin position="78"/>
        <end position="125"/>
    </location>
</feature>
<reference evidence="3" key="1">
    <citation type="journal article" date="2019" name="Int. J. Syst. Evol. Microbiol.">
        <title>The Global Catalogue of Microorganisms (GCM) 10K type strain sequencing project: providing services to taxonomists for standard genome sequencing and annotation.</title>
        <authorList>
            <consortium name="The Broad Institute Genomics Platform"/>
            <consortium name="The Broad Institute Genome Sequencing Center for Infectious Disease"/>
            <person name="Wu L."/>
            <person name="Ma J."/>
        </authorList>
    </citation>
    <scope>NUCLEOTIDE SEQUENCE [LARGE SCALE GENOMIC DNA]</scope>
    <source>
        <strain evidence="3">NBRC 112299</strain>
    </source>
</reference>
<keyword evidence="3" id="KW-1185">Reference proteome</keyword>
<dbReference type="EMBL" id="BSUN01000001">
    <property type="protein sequence ID" value="GMA34536.1"/>
    <property type="molecule type" value="Genomic_DNA"/>
</dbReference>
<accession>A0ABQ6IAP4</accession>
<gene>
    <name evidence="2" type="ORF">GCM10025876_07400</name>
</gene>
<dbReference type="Proteomes" id="UP001157125">
    <property type="component" value="Unassembled WGS sequence"/>
</dbReference>
<organism evidence="2 3">
    <name type="scientific">Demequina litorisediminis</name>
    <dbReference type="NCBI Taxonomy" id="1849022"/>
    <lineage>
        <taxon>Bacteria</taxon>
        <taxon>Bacillati</taxon>
        <taxon>Actinomycetota</taxon>
        <taxon>Actinomycetes</taxon>
        <taxon>Micrococcales</taxon>
        <taxon>Demequinaceae</taxon>
        <taxon>Demequina</taxon>
    </lineage>
</organism>
<protein>
    <submittedName>
        <fullName evidence="2">Uncharacterized protein</fullName>
    </submittedName>
</protein>
<evidence type="ECO:0000313" key="2">
    <source>
        <dbReference type="EMBL" id="GMA34536.1"/>
    </source>
</evidence>
<proteinExistence type="predicted"/>
<evidence type="ECO:0000313" key="3">
    <source>
        <dbReference type="Proteomes" id="UP001157125"/>
    </source>
</evidence>
<name>A0ABQ6IAP4_9MICO</name>